<gene>
    <name evidence="3" type="ORF">GMARGA_LOCUS10310</name>
</gene>
<dbReference type="SUPFAM" id="SSF53756">
    <property type="entry name" value="UDP-Glycosyltransferase/glycogen phosphorylase"/>
    <property type="match status" value="1"/>
</dbReference>
<organism evidence="3 4">
    <name type="scientific">Gigaspora margarita</name>
    <dbReference type="NCBI Taxonomy" id="4874"/>
    <lineage>
        <taxon>Eukaryota</taxon>
        <taxon>Fungi</taxon>
        <taxon>Fungi incertae sedis</taxon>
        <taxon>Mucoromycota</taxon>
        <taxon>Glomeromycotina</taxon>
        <taxon>Glomeromycetes</taxon>
        <taxon>Diversisporales</taxon>
        <taxon>Gigasporaceae</taxon>
        <taxon>Gigaspora</taxon>
    </lineage>
</organism>
<keyword evidence="1" id="KW-0472">Membrane</keyword>
<keyword evidence="1" id="KW-0333">Golgi apparatus</keyword>
<evidence type="ECO:0000313" key="3">
    <source>
        <dbReference type="EMBL" id="CAG8668966.1"/>
    </source>
</evidence>
<comment type="caution">
    <text evidence="3">The sequence shown here is derived from an EMBL/GenBank/DDBJ whole genome shotgun (WGS) entry which is preliminary data.</text>
</comment>
<keyword evidence="1" id="KW-0808">Transferase</keyword>
<feature type="domain" description="Fucosyltransferase C-terminal" evidence="2">
    <location>
        <begin position="98"/>
        <end position="140"/>
    </location>
</feature>
<keyword evidence="1" id="KW-0812">Transmembrane</keyword>
<keyword evidence="4" id="KW-1185">Reference proteome</keyword>
<comment type="similarity">
    <text evidence="1">Belongs to the glycosyltransferase 10 family.</text>
</comment>
<evidence type="ECO:0000259" key="2">
    <source>
        <dbReference type="Pfam" id="PF00852"/>
    </source>
</evidence>
<keyword evidence="1" id="KW-0328">Glycosyltransferase</keyword>
<comment type="subcellular location">
    <subcellularLocation>
        <location evidence="1">Golgi apparatus</location>
        <location evidence="1">Golgi stack membrane</location>
        <topology evidence="1">Single-pass type II membrane protein</topology>
    </subcellularLocation>
</comment>
<evidence type="ECO:0000313" key="4">
    <source>
        <dbReference type="Proteomes" id="UP000789901"/>
    </source>
</evidence>
<accession>A0ABN7UVC3</accession>
<proteinExistence type="inferred from homology"/>
<sequence length="155" mass="18560">MLGLETLWKTCTSRVKYCLTSNYIQWQGANIVYLDYLFFFQIYELPYYSTFQMPLCKTEQVCLPAKIFDIFQSIYTMPEKILQNFIKIYTPFDKNLNVLVAYIASNCNSQNNHDNYIKKLMQYITVHSFKKCFYNQKVPNDLRDKYNLEKDNTAH</sequence>
<evidence type="ECO:0000256" key="1">
    <source>
        <dbReference type="RuleBase" id="RU003832"/>
    </source>
</evidence>
<dbReference type="Gene3D" id="3.40.50.11660">
    <property type="entry name" value="Glycosyl transferase family 10, C-terminal domain"/>
    <property type="match status" value="1"/>
</dbReference>
<dbReference type="Pfam" id="PF00852">
    <property type="entry name" value="Glyco_transf_10"/>
    <property type="match status" value="1"/>
</dbReference>
<protein>
    <recommendedName>
        <fullName evidence="1">Fucosyltransferase</fullName>
        <ecNumber evidence="1">2.4.1.-</ecNumber>
    </recommendedName>
</protein>
<dbReference type="Proteomes" id="UP000789901">
    <property type="component" value="Unassembled WGS sequence"/>
</dbReference>
<dbReference type="InterPro" id="IPR038577">
    <property type="entry name" value="GT10-like_C_sf"/>
</dbReference>
<name>A0ABN7UVC3_GIGMA</name>
<dbReference type="EMBL" id="CAJVQB010005735">
    <property type="protein sequence ID" value="CAG8668966.1"/>
    <property type="molecule type" value="Genomic_DNA"/>
</dbReference>
<reference evidence="3 4" key="1">
    <citation type="submission" date="2021-06" db="EMBL/GenBank/DDBJ databases">
        <authorList>
            <person name="Kallberg Y."/>
            <person name="Tangrot J."/>
            <person name="Rosling A."/>
        </authorList>
    </citation>
    <scope>NUCLEOTIDE SEQUENCE [LARGE SCALE GENOMIC DNA]</scope>
    <source>
        <strain evidence="3 4">120-4 pot B 10/14</strain>
    </source>
</reference>
<dbReference type="EC" id="2.4.1.-" evidence="1"/>
<dbReference type="InterPro" id="IPR055270">
    <property type="entry name" value="Glyco_tran_10_C"/>
</dbReference>